<evidence type="ECO:0000256" key="3">
    <source>
        <dbReference type="ARBA" id="ARBA00023002"/>
    </source>
</evidence>
<evidence type="ECO:0000256" key="6">
    <source>
        <dbReference type="ARBA" id="ARBA00047806"/>
    </source>
</evidence>
<dbReference type="EMBL" id="JARJCW010000033">
    <property type="protein sequence ID" value="KAJ7208626.1"/>
    <property type="molecule type" value="Genomic_DNA"/>
</dbReference>
<accession>A0AAD6VE43</accession>
<dbReference type="GO" id="GO:0008113">
    <property type="term" value="F:peptide-methionine (S)-S-oxide reductase activity"/>
    <property type="evidence" value="ECO:0007669"/>
    <property type="project" value="UniProtKB-EC"/>
</dbReference>
<name>A0AAD6VE43_9AGAR</name>
<proteinExistence type="inferred from homology"/>
<comment type="caution">
    <text evidence="9">The sequence shown here is derived from an EMBL/GenBank/DDBJ whole genome shotgun (WGS) entry which is preliminary data.</text>
</comment>
<reference evidence="9" key="1">
    <citation type="submission" date="2023-03" db="EMBL/GenBank/DDBJ databases">
        <title>Massive genome expansion in bonnet fungi (Mycena s.s.) driven by repeated elements and novel gene families across ecological guilds.</title>
        <authorList>
            <consortium name="Lawrence Berkeley National Laboratory"/>
            <person name="Harder C.B."/>
            <person name="Miyauchi S."/>
            <person name="Viragh M."/>
            <person name="Kuo A."/>
            <person name="Thoen E."/>
            <person name="Andreopoulos B."/>
            <person name="Lu D."/>
            <person name="Skrede I."/>
            <person name="Drula E."/>
            <person name="Henrissat B."/>
            <person name="Morin E."/>
            <person name="Kohler A."/>
            <person name="Barry K."/>
            <person name="LaButti K."/>
            <person name="Morin E."/>
            <person name="Salamov A."/>
            <person name="Lipzen A."/>
            <person name="Mereny Z."/>
            <person name="Hegedus B."/>
            <person name="Baldrian P."/>
            <person name="Stursova M."/>
            <person name="Weitz H."/>
            <person name="Taylor A."/>
            <person name="Grigoriev I.V."/>
            <person name="Nagy L.G."/>
            <person name="Martin F."/>
            <person name="Kauserud H."/>
        </authorList>
    </citation>
    <scope>NUCLEOTIDE SEQUENCE</scope>
    <source>
        <strain evidence="9">9144</strain>
    </source>
</reference>
<dbReference type="GO" id="GO:0005737">
    <property type="term" value="C:cytoplasm"/>
    <property type="evidence" value="ECO:0007669"/>
    <property type="project" value="TreeGrafter"/>
</dbReference>
<protein>
    <recommendedName>
        <fullName evidence="2">peptide-methionine (S)-S-oxide reductase</fullName>
        <ecNumber evidence="2">1.8.4.11</ecNumber>
    </recommendedName>
    <alternativeName>
        <fullName evidence="5">Peptide-methionine (S)-S-oxide reductase</fullName>
    </alternativeName>
    <alternativeName>
        <fullName evidence="4">Protein-methionine-S-oxide reductase</fullName>
    </alternativeName>
</protein>
<gene>
    <name evidence="9" type="ORF">GGX14DRAFT_395776</name>
</gene>
<dbReference type="Proteomes" id="UP001219525">
    <property type="component" value="Unassembled WGS sequence"/>
</dbReference>
<dbReference type="HAMAP" id="MF_01401">
    <property type="entry name" value="MsrA"/>
    <property type="match status" value="1"/>
</dbReference>
<organism evidence="9 10">
    <name type="scientific">Mycena pura</name>
    <dbReference type="NCBI Taxonomy" id="153505"/>
    <lineage>
        <taxon>Eukaryota</taxon>
        <taxon>Fungi</taxon>
        <taxon>Dikarya</taxon>
        <taxon>Basidiomycota</taxon>
        <taxon>Agaricomycotina</taxon>
        <taxon>Agaricomycetes</taxon>
        <taxon>Agaricomycetidae</taxon>
        <taxon>Agaricales</taxon>
        <taxon>Marasmiineae</taxon>
        <taxon>Mycenaceae</taxon>
        <taxon>Mycena</taxon>
    </lineage>
</organism>
<dbReference type="AlphaFoldDB" id="A0AAD6VE43"/>
<comment type="catalytic activity">
    <reaction evidence="7">
        <text>[thioredoxin]-disulfide + L-methionine + H2O = L-methionine (S)-S-oxide + [thioredoxin]-dithiol</text>
        <dbReference type="Rhea" id="RHEA:19993"/>
        <dbReference type="Rhea" id="RHEA-COMP:10698"/>
        <dbReference type="Rhea" id="RHEA-COMP:10700"/>
        <dbReference type="ChEBI" id="CHEBI:15377"/>
        <dbReference type="ChEBI" id="CHEBI:29950"/>
        <dbReference type="ChEBI" id="CHEBI:50058"/>
        <dbReference type="ChEBI" id="CHEBI:57844"/>
        <dbReference type="ChEBI" id="CHEBI:58772"/>
        <dbReference type="EC" id="1.8.4.11"/>
    </reaction>
</comment>
<evidence type="ECO:0000313" key="10">
    <source>
        <dbReference type="Proteomes" id="UP001219525"/>
    </source>
</evidence>
<dbReference type="InterPro" id="IPR002569">
    <property type="entry name" value="Met_Sox_Rdtase_MsrA_dom"/>
</dbReference>
<dbReference type="PANTHER" id="PTHR42799:SF2">
    <property type="entry name" value="MITOCHONDRIAL PEPTIDE METHIONINE SULFOXIDE REDUCTASE"/>
    <property type="match status" value="1"/>
</dbReference>
<dbReference type="InterPro" id="IPR050162">
    <property type="entry name" value="MsrA_MetSO_reductase"/>
</dbReference>
<evidence type="ECO:0000256" key="1">
    <source>
        <dbReference type="ARBA" id="ARBA00005591"/>
    </source>
</evidence>
<evidence type="ECO:0000313" key="9">
    <source>
        <dbReference type="EMBL" id="KAJ7208626.1"/>
    </source>
</evidence>
<evidence type="ECO:0000256" key="4">
    <source>
        <dbReference type="ARBA" id="ARBA00030273"/>
    </source>
</evidence>
<keyword evidence="10" id="KW-1185">Reference proteome</keyword>
<comment type="catalytic activity">
    <reaction evidence="6">
        <text>L-methionyl-[protein] + [thioredoxin]-disulfide + H2O = L-methionyl-(S)-S-oxide-[protein] + [thioredoxin]-dithiol</text>
        <dbReference type="Rhea" id="RHEA:14217"/>
        <dbReference type="Rhea" id="RHEA-COMP:10698"/>
        <dbReference type="Rhea" id="RHEA-COMP:10700"/>
        <dbReference type="Rhea" id="RHEA-COMP:12313"/>
        <dbReference type="Rhea" id="RHEA-COMP:12315"/>
        <dbReference type="ChEBI" id="CHEBI:15377"/>
        <dbReference type="ChEBI" id="CHEBI:16044"/>
        <dbReference type="ChEBI" id="CHEBI:29950"/>
        <dbReference type="ChEBI" id="CHEBI:44120"/>
        <dbReference type="ChEBI" id="CHEBI:50058"/>
        <dbReference type="EC" id="1.8.4.11"/>
    </reaction>
</comment>
<evidence type="ECO:0000256" key="7">
    <source>
        <dbReference type="ARBA" id="ARBA00048782"/>
    </source>
</evidence>
<dbReference type="Pfam" id="PF01625">
    <property type="entry name" value="PMSR"/>
    <property type="match status" value="1"/>
</dbReference>
<evidence type="ECO:0000256" key="2">
    <source>
        <dbReference type="ARBA" id="ARBA00012502"/>
    </source>
</evidence>
<feature type="domain" description="Peptide methionine sulphoxide reductase MsrA" evidence="8">
    <location>
        <begin position="17"/>
        <end position="176"/>
    </location>
</feature>
<evidence type="ECO:0000259" key="8">
    <source>
        <dbReference type="Pfam" id="PF01625"/>
    </source>
</evidence>
<dbReference type="EC" id="1.8.4.11" evidence="2"/>
<dbReference type="Gene3D" id="3.30.1060.10">
    <property type="entry name" value="Peptide methionine sulphoxide reductase MsrA"/>
    <property type="match status" value="1"/>
</dbReference>
<dbReference type="SUPFAM" id="SSF55068">
    <property type="entry name" value="Peptide methionine sulfoxide reductase"/>
    <property type="match status" value="1"/>
</dbReference>
<dbReference type="GO" id="GO:0034599">
    <property type="term" value="P:cellular response to oxidative stress"/>
    <property type="evidence" value="ECO:0007669"/>
    <property type="project" value="TreeGrafter"/>
</dbReference>
<keyword evidence="3" id="KW-0560">Oxidoreductase</keyword>
<dbReference type="PANTHER" id="PTHR42799">
    <property type="entry name" value="MITOCHONDRIAL PEPTIDE METHIONINE SULFOXIDE REDUCTASE"/>
    <property type="match status" value="1"/>
</dbReference>
<comment type="similarity">
    <text evidence="1">Belongs to the MsrA Met sulfoxide reductase family.</text>
</comment>
<sequence length="382" mass="41831">MTAARLTLPPATSTEFAIFASGCFWGTEHIFVKHFPPAKGVLRTSVGYTGGRTDVENPDYDAVCSGATEHAEAVRLEFDPARVSYADLVEFFYRTHDPTTVDRQGGDAGTQYRSAIFTTTPEQAATAQRVTEEVQAKHFTPKGTTIVTKIEAAGPWWEAETYHQMYLFKNPTGYQCPTHRLHCLAIAPLPFRGQKIELYIPPSRGVVSRDSFISMLAFSFSAATTDIVSTLFGCQRLTVHGIVATWESNFNLNASNIMMSRSALSPAVYYMYILLPFARRMAELPVLAEAASVVLSRTLLGNGQISSARGYASVGSCMAMTLSSERCTEETRSLVNIEHRVNGTGCPLITYTNAAKDVPNYNMAMAFQVASATGHPATIHYI</sequence>
<dbReference type="InterPro" id="IPR036509">
    <property type="entry name" value="Met_Sox_Rdtase_MsrA_sf"/>
</dbReference>
<evidence type="ECO:0000256" key="5">
    <source>
        <dbReference type="ARBA" id="ARBA00030643"/>
    </source>
</evidence>
<dbReference type="NCBIfam" id="TIGR00401">
    <property type="entry name" value="msrA"/>
    <property type="match status" value="1"/>
</dbReference>